<keyword evidence="2" id="KW-1185">Reference proteome</keyword>
<proteinExistence type="predicted"/>
<sequence length="133" mass="14957">DMGSGKGKRYACNFPLREGITDENYKRIFEPVIAQVMESYRPGAIVLQCGTDSLSGDKLGCFNMSMRGGGYTMRNVSRAWAFETGLAAGYELGSELPVNEYYDYFGPDFKLDVRSSNMEDKNSVEYLERIKNV</sequence>
<feature type="non-terminal residue" evidence="1">
    <location>
        <position position="1"/>
    </location>
</feature>
<comment type="caution">
    <text evidence="1">The sequence shown here is derived from an EMBL/GenBank/DDBJ whole genome shotgun (WGS) entry which is preliminary data.</text>
</comment>
<evidence type="ECO:0000313" key="1">
    <source>
        <dbReference type="EMBL" id="CAG8766866.1"/>
    </source>
</evidence>
<accession>A0ACA9QWA8</accession>
<name>A0ACA9QWA8_9GLOM</name>
<reference evidence="1" key="1">
    <citation type="submission" date="2021-06" db="EMBL/GenBank/DDBJ databases">
        <authorList>
            <person name="Kallberg Y."/>
            <person name="Tangrot J."/>
            <person name="Rosling A."/>
        </authorList>
    </citation>
    <scope>NUCLEOTIDE SEQUENCE</scope>
    <source>
        <strain evidence="1">CL356</strain>
    </source>
</reference>
<feature type="non-terminal residue" evidence="1">
    <location>
        <position position="133"/>
    </location>
</feature>
<dbReference type="Proteomes" id="UP000789525">
    <property type="component" value="Unassembled WGS sequence"/>
</dbReference>
<protein>
    <submittedName>
        <fullName evidence="1">4846_t:CDS:1</fullName>
    </submittedName>
</protein>
<evidence type="ECO:0000313" key="2">
    <source>
        <dbReference type="Proteomes" id="UP000789525"/>
    </source>
</evidence>
<dbReference type="EMBL" id="CAJVPT010062393">
    <property type="protein sequence ID" value="CAG8766866.1"/>
    <property type="molecule type" value="Genomic_DNA"/>
</dbReference>
<organism evidence="1 2">
    <name type="scientific">Acaulospora colombiana</name>
    <dbReference type="NCBI Taxonomy" id="27376"/>
    <lineage>
        <taxon>Eukaryota</taxon>
        <taxon>Fungi</taxon>
        <taxon>Fungi incertae sedis</taxon>
        <taxon>Mucoromycota</taxon>
        <taxon>Glomeromycotina</taxon>
        <taxon>Glomeromycetes</taxon>
        <taxon>Diversisporales</taxon>
        <taxon>Acaulosporaceae</taxon>
        <taxon>Acaulospora</taxon>
    </lineage>
</organism>
<gene>
    <name evidence="1" type="ORF">ACOLOM_LOCUS13499</name>
</gene>